<feature type="compositionally biased region" description="Polar residues" evidence="7">
    <location>
        <begin position="229"/>
        <end position="239"/>
    </location>
</feature>
<sequence>MMSKKVMMRFIAPTVRSSALLKSNCIYEHHLCAICISQTKLYSSSSRREVDTSLPFTEKLRRKIWGTNEPPGNLNPYGKQNHIDQSDQLETNPTKLEREMSRAVETDQTDFEPATTWDGLELIGDEKDVVSRKEWLPGNNFKASFLPKHVMIDRDEITATLHRAIVEVMTWKQSGRNISEITTSTPGPDLTTKVQIINSAPDTALQFPDETCRENIIQSLTHVEDDSKATSPHSTSSDEVISPEDNAETQESEFANQSSQNLLMSREKNIPVIYQLKTVQKSNMSSTYAELISTWDPTWTKTSLRDPAIKFAVIKRMMQLSGIRIPDNVITSAETIRALLNHIVKPPKSHKLLETLSQNEELLGLPNVSVFPRRITLCDKEKAVGRWKLIESEFEARGLTPISATRR</sequence>
<gene>
    <name evidence="8" type="ORF">BLGHR1_11110</name>
</gene>
<dbReference type="AlphaFoldDB" id="A0A383UJ74"/>
<keyword evidence="5" id="KW-0687">Ribonucleoprotein</keyword>
<name>A0A383UJ74_BLUHO</name>
<evidence type="ECO:0000313" key="8">
    <source>
        <dbReference type="EMBL" id="SZF00374.1"/>
    </source>
</evidence>
<feature type="compositionally biased region" description="Acidic residues" evidence="7">
    <location>
        <begin position="241"/>
        <end position="251"/>
    </location>
</feature>
<comment type="subcellular location">
    <subcellularLocation>
        <location evidence="1">Mitochondrion</location>
    </subcellularLocation>
</comment>
<dbReference type="VEuPathDB" id="FungiDB:BLGHR1_11110"/>
<dbReference type="Proteomes" id="UP000275772">
    <property type="component" value="Unassembled WGS sequence"/>
</dbReference>
<evidence type="ECO:0000256" key="3">
    <source>
        <dbReference type="ARBA" id="ARBA00022980"/>
    </source>
</evidence>
<evidence type="ECO:0000256" key="6">
    <source>
        <dbReference type="ARBA" id="ARBA00035183"/>
    </source>
</evidence>
<evidence type="ECO:0000256" key="2">
    <source>
        <dbReference type="ARBA" id="ARBA00008860"/>
    </source>
</evidence>
<evidence type="ECO:0000256" key="5">
    <source>
        <dbReference type="ARBA" id="ARBA00023274"/>
    </source>
</evidence>
<evidence type="ECO:0000256" key="1">
    <source>
        <dbReference type="ARBA" id="ARBA00004173"/>
    </source>
</evidence>
<dbReference type="InterPro" id="IPR018305">
    <property type="entry name" value="Ribosomal_m50"/>
</dbReference>
<evidence type="ECO:0000256" key="4">
    <source>
        <dbReference type="ARBA" id="ARBA00023128"/>
    </source>
</evidence>
<accession>A0A383UJ74</accession>
<keyword evidence="4" id="KW-0496">Mitochondrion</keyword>
<evidence type="ECO:0000256" key="7">
    <source>
        <dbReference type="SAM" id="MobiDB-lite"/>
    </source>
</evidence>
<keyword evidence="3" id="KW-0689">Ribosomal protein</keyword>
<proteinExistence type="inferred from homology"/>
<evidence type="ECO:0000313" key="9">
    <source>
        <dbReference type="Proteomes" id="UP000275772"/>
    </source>
</evidence>
<dbReference type="GO" id="GO:1990904">
    <property type="term" value="C:ribonucleoprotein complex"/>
    <property type="evidence" value="ECO:0007669"/>
    <property type="project" value="UniProtKB-KW"/>
</dbReference>
<comment type="similarity">
    <text evidence="2">Belongs to the mitochondrion-specific ribosomal protein mL50 family.</text>
</comment>
<dbReference type="EMBL" id="UNSH01000009">
    <property type="protein sequence ID" value="SZF00374.1"/>
    <property type="molecule type" value="Genomic_DNA"/>
</dbReference>
<dbReference type="GO" id="GO:0005739">
    <property type="term" value="C:mitochondrion"/>
    <property type="evidence" value="ECO:0007669"/>
    <property type="project" value="UniProtKB-SubCell"/>
</dbReference>
<feature type="region of interest" description="Disordered" evidence="7">
    <location>
        <begin position="221"/>
        <end position="257"/>
    </location>
</feature>
<dbReference type="GO" id="GO:0005840">
    <property type="term" value="C:ribosome"/>
    <property type="evidence" value="ECO:0007669"/>
    <property type="project" value="UniProtKB-KW"/>
</dbReference>
<organism evidence="8 9">
    <name type="scientific">Blumeria hordei</name>
    <name type="common">Barley powdery mildew</name>
    <name type="synonym">Blumeria graminis f. sp. hordei</name>
    <dbReference type="NCBI Taxonomy" id="2867405"/>
    <lineage>
        <taxon>Eukaryota</taxon>
        <taxon>Fungi</taxon>
        <taxon>Dikarya</taxon>
        <taxon>Ascomycota</taxon>
        <taxon>Pezizomycotina</taxon>
        <taxon>Leotiomycetes</taxon>
        <taxon>Erysiphales</taxon>
        <taxon>Erysiphaceae</taxon>
        <taxon>Blumeria</taxon>
    </lineage>
</organism>
<protein>
    <recommendedName>
        <fullName evidence="6">Large ribosomal subunit protein mL50</fullName>
    </recommendedName>
</protein>
<dbReference type="Pfam" id="PF10501">
    <property type="entry name" value="Ribosomal_L50"/>
    <property type="match status" value="1"/>
</dbReference>
<reference evidence="8 9" key="1">
    <citation type="submission" date="2017-11" db="EMBL/GenBank/DDBJ databases">
        <authorList>
            <person name="Kracher B."/>
        </authorList>
    </citation>
    <scope>NUCLEOTIDE SEQUENCE [LARGE SCALE GENOMIC DNA]</scope>
    <source>
        <strain evidence="8 9">RACE1</strain>
    </source>
</reference>